<sequence>MRTDTIDAHLRALAAVLPGPARARASLLGEARDGLVDAATAYRAAGMPADEAEARAVADFGTVRELAAEYRGELALSQGRRTLLVTLGAQLGVWLCSEVSWRLGRDELWAGTTPSESYRMLARVVDAAQLVPACAAVLAVALAFTWGQRFFARADLLARMSGMFGLGVAALMLASCAVMSVATPGLATVGSVAGSLLLSAVPAGLIAMSARRCLVAARPC</sequence>
<keyword evidence="1" id="KW-1133">Transmembrane helix</keyword>
<name>A0A8J3J4F8_9ACTN</name>
<accession>A0A8J3J4F8</accession>
<feature type="transmembrane region" description="Helical" evidence="1">
    <location>
        <begin position="186"/>
        <end position="208"/>
    </location>
</feature>
<keyword evidence="3" id="KW-1185">Reference proteome</keyword>
<comment type="caution">
    <text evidence="2">The sequence shown here is derived from an EMBL/GenBank/DDBJ whole genome shotgun (WGS) entry which is preliminary data.</text>
</comment>
<protein>
    <submittedName>
        <fullName evidence="2">Uncharacterized protein</fullName>
    </submittedName>
</protein>
<organism evidence="2 3">
    <name type="scientific">Actinocatenispora rupis</name>
    <dbReference type="NCBI Taxonomy" id="519421"/>
    <lineage>
        <taxon>Bacteria</taxon>
        <taxon>Bacillati</taxon>
        <taxon>Actinomycetota</taxon>
        <taxon>Actinomycetes</taxon>
        <taxon>Micromonosporales</taxon>
        <taxon>Micromonosporaceae</taxon>
        <taxon>Actinocatenispora</taxon>
    </lineage>
</organism>
<keyword evidence="1" id="KW-0812">Transmembrane</keyword>
<dbReference type="Proteomes" id="UP000612808">
    <property type="component" value="Unassembled WGS sequence"/>
</dbReference>
<gene>
    <name evidence="2" type="ORF">Aru02nite_53940</name>
</gene>
<dbReference type="NCBIfam" id="NF038403">
    <property type="entry name" value="perm_prefix_1"/>
    <property type="match status" value="1"/>
</dbReference>
<keyword evidence="1" id="KW-0472">Membrane</keyword>
<feature type="transmembrane region" description="Helical" evidence="1">
    <location>
        <begin position="156"/>
        <end position="180"/>
    </location>
</feature>
<evidence type="ECO:0000313" key="2">
    <source>
        <dbReference type="EMBL" id="GID14505.1"/>
    </source>
</evidence>
<dbReference type="InterPro" id="IPR047928">
    <property type="entry name" value="Perm_prefix_1"/>
</dbReference>
<reference evidence="2" key="1">
    <citation type="submission" date="2021-01" db="EMBL/GenBank/DDBJ databases">
        <title>Whole genome shotgun sequence of Actinocatenispora rupis NBRC 107355.</title>
        <authorList>
            <person name="Komaki H."/>
            <person name="Tamura T."/>
        </authorList>
    </citation>
    <scope>NUCLEOTIDE SEQUENCE</scope>
    <source>
        <strain evidence="2">NBRC 107355</strain>
    </source>
</reference>
<dbReference type="RefSeq" id="WP_203662316.1">
    <property type="nucleotide sequence ID" value="NZ_BAAAZM010000018.1"/>
</dbReference>
<evidence type="ECO:0000256" key="1">
    <source>
        <dbReference type="SAM" id="Phobius"/>
    </source>
</evidence>
<feature type="transmembrane region" description="Helical" evidence="1">
    <location>
        <begin position="121"/>
        <end position="144"/>
    </location>
</feature>
<dbReference type="AlphaFoldDB" id="A0A8J3J4F8"/>
<dbReference type="EMBL" id="BOMB01000031">
    <property type="protein sequence ID" value="GID14505.1"/>
    <property type="molecule type" value="Genomic_DNA"/>
</dbReference>
<evidence type="ECO:0000313" key="3">
    <source>
        <dbReference type="Proteomes" id="UP000612808"/>
    </source>
</evidence>
<proteinExistence type="predicted"/>